<dbReference type="Proteomes" id="UP000030640">
    <property type="component" value="Unassembled WGS sequence"/>
</dbReference>
<reference evidence="2 3" key="1">
    <citation type="submission" date="2013-02" db="EMBL/GenBank/DDBJ databases">
        <title>The Genome Sequence of Plasmodium inui San Antonio 1.</title>
        <authorList>
            <consortium name="The Broad Institute Genome Sequencing Platform"/>
            <consortium name="The Broad Institute Genome Sequencing Center for Infectious Disease"/>
            <person name="Neafsey D."/>
            <person name="Cheeseman I."/>
            <person name="Volkman S."/>
            <person name="Adams J."/>
            <person name="Walker B."/>
            <person name="Young S.K."/>
            <person name="Zeng Q."/>
            <person name="Gargeya S."/>
            <person name="Fitzgerald M."/>
            <person name="Haas B."/>
            <person name="Abouelleil A."/>
            <person name="Alvarado L."/>
            <person name="Arachchi H.M."/>
            <person name="Berlin A.M."/>
            <person name="Chapman S.B."/>
            <person name="Dewar J."/>
            <person name="Goldberg J."/>
            <person name="Griggs A."/>
            <person name="Gujja S."/>
            <person name="Hansen M."/>
            <person name="Howarth C."/>
            <person name="Imamovic A."/>
            <person name="Larimer J."/>
            <person name="McCowan C."/>
            <person name="Murphy C."/>
            <person name="Neiman D."/>
            <person name="Pearson M."/>
            <person name="Priest M."/>
            <person name="Roberts A."/>
            <person name="Saif S."/>
            <person name="Shea T."/>
            <person name="Sisk P."/>
            <person name="Sykes S."/>
            <person name="Wortman J."/>
            <person name="Nusbaum C."/>
            <person name="Birren B."/>
        </authorList>
    </citation>
    <scope>NUCLEOTIDE SEQUENCE [LARGE SCALE GENOMIC DNA]</scope>
    <source>
        <strain evidence="2 3">San Antonio 1</strain>
    </source>
</reference>
<name>W7AST6_9APIC</name>
<dbReference type="OrthoDB" id="370755at2759"/>
<accession>W7AST6</accession>
<organism evidence="2 3">
    <name type="scientific">Plasmodium inui San Antonio 1</name>
    <dbReference type="NCBI Taxonomy" id="1237626"/>
    <lineage>
        <taxon>Eukaryota</taxon>
        <taxon>Sar</taxon>
        <taxon>Alveolata</taxon>
        <taxon>Apicomplexa</taxon>
        <taxon>Aconoidasida</taxon>
        <taxon>Haemosporida</taxon>
        <taxon>Plasmodiidae</taxon>
        <taxon>Plasmodium</taxon>
        <taxon>Plasmodium (Plasmodium)</taxon>
    </lineage>
</organism>
<protein>
    <submittedName>
        <fullName evidence="2">Uncharacterized protein</fullName>
    </submittedName>
</protein>
<proteinExistence type="predicted"/>
<gene>
    <name evidence="2" type="ORF">C922_00907</name>
</gene>
<evidence type="ECO:0000256" key="1">
    <source>
        <dbReference type="SAM" id="MobiDB-lite"/>
    </source>
</evidence>
<sequence>MKRRAFLRAVHRMERRFFFNSVPKEKLNKIVSDYFYVEKKIHKVIDPRGGEAPGEANGKAAPLNSQENKPNEIEGLDYIKSRQTQAEQLTMPFSDDFFNYINSSKCFIHLCAFYIHNDEKKKFLQLIKKAIKYSFGYEDLFILFYLMCRVNYRDSYVLRKVLSVLEMYYFKIENDFSYDLSKVLFAPHTNLHSAINHLPLIYKVKLVNMDRGSPDGNLSMADNATGSDTTQQGDKEKKSSSVKEDPQGKQPMVQHINDAEAENVLENLQDVDMEQYEKEVSKDSVPFININVKREKRKIKVREGKHQGLKLKGTLLTQIKNEVGKMLGECVNVVEADEAIGTTEAIEETKSFVAKGTEDERNMFQMKEVLTIFIHDKELGRKNSYVQDLIGDVVKYFIAQERTPLLRRNMLTLLAFMDAQNYYTDKKLNRAVERALGGCIASMNEWSEQGIYDFINCVTKEEGPGRGLFHSGVHLPPHDALAFLYDQQYTYNFSLYEEDAPYRNKYHHATNKLLKNFFFLLSYMLRMPFLKFHILKSYLNSFNFFLDIFIKNENVCSSLDIAEISFLCESFLRRKIVDLSITHKILHLVRQAVGKCVKFDLARQNDAHMMEDAHVGGIATCPIYLNDILSILHFLHFYNLTTEQLHSQLLVICLGNFLYLNDTQKFILFNCVEALRRRVPNQIRTHVLNYFMYEKNLDIFLARNKNVQRESLGLLFVN</sequence>
<keyword evidence="3" id="KW-1185">Reference proteome</keyword>
<dbReference type="GeneID" id="20036181"/>
<feature type="region of interest" description="Disordered" evidence="1">
    <location>
        <begin position="48"/>
        <end position="69"/>
    </location>
</feature>
<dbReference type="VEuPathDB" id="PlasmoDB:C922_00907"/>
<dbReference type="EMBL" id="KI965462">
    <property type="protein sequence ID" value="EUD68511.1"/>
    <property type="molecule type" value="Genomic_DNA"/>
</dbReference>
<evidence type="ECO:0000313" key="3">
    <source>
        <dbReference type="Proteomes" id="UP000030640"/>
    </source>
</evidence>
<dbReference type="RefSeq" id="XP_008814741.1">
    <property type="nucleotide sequence ID" value="XM_008816519.1"/>
</dbReference>
<dbReference type="AlphaFoldDB" id="W7AST6"/>
<feature type="region of interest" description="Disordered" evidence="1">
    <location>
        <begin position="215"/>
        <end position="251"/>
    </location>
</feature>
<feature type="compositionally biased region" description="Basic and acidic residues" evidence="1">
    <location>
        <begin position="233"/>
        <end position="247"/>
    </location>
</feature>
<feature type="compositionally biased region" description="Polar residues" evidence="1">
    <location>
        <begin position="220"/>
        <end position="232"/>
    </location>
</feature>
<evidence type="ECO:0000313" key="2">
    <source>
        <dbReference type="EMBL" id="EUD68511.1"/>
    </source>
</evidence>